<gene>
    <name evidence="1" type="ORF">METZ01_LOCUS253008</name>
</gene>
<feature type="non-terminal residue" evidence="1">
    <location>
        <position position="75"/>
    </location>
</feature>
<evidence type="ECO:0000313" key="1">
    <source>
        <dbReference type="EMBL" id="SVC00154.1"/>
    </source>
</evidence>
<name>A0A382IK68_9ZZZZ</name>
<dbReference type="EMBL" id="UINC01067965">
    <property type="protein sequence ID" value="SVC00154.1"/>
    <property type="molecule type" value="Genomic_DNA"/>
</dbReference>
<organism evidence="1">
    <name type="scientific">marine metagenome</name>
    <dbReference type="NCBI Taxonomy" id="408172"/>
    <lineage>
        <taxon>unclassified sequences</taxon>
        <taxon>metagenomes</taxon>
        <taxon>ecological metagenomes</taxon>
    </lineage>
</organism>
<proteinExistence type="predicted"/>
<accession>A0A382IK68</accession>
<protein>
    <submittedName>
        <fullName evidence="1">Uncharacterized protein</fullName>
    </submittedName>
</protein>
<sequence>MRQILVFSALAIAAMFLLSFSASAEEPDYQNPDLQLKFNWKEEGDGLSPQTKLPTDSEATKNVMADYSTLGWIRT</sequence>
<reference evidence="1" key="1">
    <citation type="submission" date="2018-05" db="EMBL/GenBank/DDBJ databases">
        <authorList>
            <person name="Lanie J.A."/>
            <person name="Ng W.-L."/>
            <person name="Kazmierczak K.M."/>
            <person name="Andrzejewski T.M."/>
            <person name="Davidsen T.M."/>
            <person name="Wayne K.J."/>
            <person name="Tettelin H."/>
            <person name="Glass J.I."/>
            <person name="Rusch D."/>
            <person name="Podicherti R."/>
            <person name="Tsui H.-C.T."/>
            <person name="Winkler M.E."/>
        </authorList>
    </citation>
    <scope>NUCLEOTIDE SEQUENCE</scope>
</reference>
<dbReference type="AlphaFoldDB" id="A0A382IK68"/>